<dbReference type="AlphaFoldDB" id="A0A0C3BCC6"/>
<name>A0A0C3BCC6_PILCF</name>
<evidence type="ECO:0000313" key="3">
    <source>
        <dbReference type="Proteomes" id="UP000054166"/>
    </source>
</evidence>
<keyword evidence="1" id="KW-0472">Membrane</keyword>
<dbReference type="EMBL" id="KN832989">
    <property type="protein sequence ID" value="KIM83953.1"/>
    <property type="molecule type" value="Genomic_DNA"/>
</dbReference>
<gene>
    <name evidence="2" type="ORF">PILCRDRAFT_818983</name>
</gene>
<feature type="transmembrane region" description="Helical" evidence="1">
    <location>
        <begin position="87"/>
        <end position="107"/>
    </location>
</feature>
<dbReference type="OrthoDB" id="3259878at2759"/>
<accession>A0A0C3BCC6</accession>
<evidence type="ECO:0000313" key="2">
    <source>
        <dbReference type="EMBL" id="KIM83953.1"/>
    </source>
</evidence>
<keyword evidence="3" id="KW-1185">Reference proteome</keyword>
<reference evidence="2 3" key="1">
    <citation type="submission" date="2014-04" db="EMBL/GenBank/DDBJ databases">
        <authorList>
            <consortium name="DOE Joint Genome Institute"/>
            <person name="Kuo A."/>
            <person name="Tarkka M."/>
            <person name="Buscot F."/>
            <person name="Kohler A."/>
            <person name="Nagy L.G."/>
            <person name="Floudas D."/>
            <person name="Copeland A."/>
            <person name="Barry K.W."/>
            <person name="Cichocki N."/>
            <person name="Veneault-Fourrey C."/>
            <person name="LaButti K."/>
            <person name="Lindquist E.A."/>
            <person name="Lipzen A."/>
            <person name="Lundell T."/>
            <person name="Morin E."/>
            <person name="Murat C."/>
            <person name="Sun H."/>
            <person name="Tunlid A."/>
            <person name="Henrissat B."/>
            <person name="Grigoriev I.V."/>
            <person name="Hibbett D.S."/>
            <person name="Martin F."/>
            <person name="Nordberg H.P."/>
            <person name="Cantor M.N."/>
            <person name="Hua S.X."/>
        </authorList>
    </citation>
    <scope>NUCLEOTIDE SEQUENCE [LARGE SCALE GENOMIC DNA]</scope>
    <source>
        <strain evidence="2 3">F 1598</strain>
    </source>
</reference>
<dbReference type="InParanoid" id="A0A0C3BCC6"/>
<keyword evidence="1" id="KW-1133">Transmembrane helix</keyword>
<proteinExistence type="predicted"/>
<organism evidence="2 3">
    <name type="scientific">Piloderma croceum (strain F 1598)</name>
    <dbReference type="NCBI Taxonomy" id="765440"/>
    <lineage>
        <taxon>Eukaryota</taxon>
        <taxon>Fungi</taxon>
        <taxon>Dikarya</taxon>
        <taxon>Basidiomycota</taxon>
        <taxon>Agaricomycotina</taxon>
        <taxon>Agaricomycetes</taxon>
        <taxon>Agaricomycetidae</taxon>
        <taxon>Atheliales</taxon>
        <taxon>Atheliaceae</taxon>
        <taxon>Piloderma</taxon>
    </lineage>
</organism>
<protein>
    <submittedName>
        <fullName evidence="2">Uncharacterized protein</fullName>
    </submittedName>
</protein>
<sequence length="161" mass="18686">MSRQGRRIHRLPQRLDYTLIPAPLDFSLPLTNEKSLLPAIIVTPSTPTNECARQFYIAFSPKPTLRERVSNYITPFQTPFQLRSRTVVILSILLFIVVCHLFTHQFVTHRPHLRFDNFETGHQYGGDHLDMSYRGWFGIKSLWNASATTERSFMVHEPLSS</sequence>
<dbReference type="HOGENOM" id="CLU_112530_0_0_1"/>
<dbReference type="Proteomes" id="UP000054166">
    <property type="component" value="Unassembled WGS sequence"/>
</dbReference>
<reference evidence="3" key="2">
    <citation type="submission" date="2015-01" db="EMBL/GenBank/DDBJ databases">
        <title>Evolutionary Origins and Diversification of the Mycorrhizal Mutualists.</title>
        <authorList>
            <consortium name="DOE Joint Genome Institute"/>
            <consortium name="Mycorrhizal Genomics Consortium"/>
            <person name="Kohler A."/>
            <person name="Kuo A."/>
            <person name="Nagy L.G."/>
            <person name="Floudas D."/>
            <person name="Copeland A."/>
            <person name="Barry K.W."/>
            <person name="Cichocki N."/>
            <person name="Veneault-Fourrey C."/>
            <person name="LaButti K."/>
            <person name="Lindquist E.A."/>
            <person name="Lipzen A."/>
            <person name="Lundell T."/>
            <person name="Morin E."/>
            <person name="Murat C."/>
            <person name="Riley R."/>
            <person name="Ohm R."/>
            <person name="Sun H."/>
            <person name="Tunlid A."/>
            <person name="Henrissat B."/>
            <person name="Grigoriev I.V."/>
            <person name="Hibbett D.S."/>
            <person name="Martin F."/>
        </authorList>
    </citation>
    <scope>NUCLEOTIDE SEQUENCE [LARGE SCALE GENOMIC DNA]</scope>
    <source>
        <strain evidence="3">F 1598</strain>
    </source>
</reference>
<keyword evidence="1" id="KW-0812">Transmembrane</keyword>
<dbReference type="STRING" id="765440.A0A0C3BCC6"/>
<evidence type="ECO:0000256" key="1">
    <source>
        <dbReference type="SAM" id="Phobius"/>
    </source>
</evidence>